<evidence type="ECO:0000259" key="4">
    <source>
        <dbReference type="Pfam" id="PF00135"/>
    </source>
</evidence>
<keyword evidence="3" id="KW-0732">Signal</keyword>
<dbReference type="Gene3D" id="3.40.50.1820">
    <property type="entry name" value="alpha/beta hydrolase"/>
    <property type="match status" value="1"/>
</dbReference>
<feature type="chain" id="PRO_5044977385" description="Carboxylic ester hydrolase" evidence="3">
    <location>
        <begin position="21"/>
        <end position="526"/>
    </location>
</feature>
<dbReference type="InterPro" id="IPR029058">
    <property type="entry name" value="AB_hydrolase_fold"/>
</dbReference>
<dbReference type="Proteomes" id="UP001464923">
    <property type="component" value="Unassembled WGS sequence"/>
</dbReference>
<dbReference type="InterPro" id="IPR002018">
    <property type="entry name" value="CarbesteraseB"/>
</dbReference>
<keyword evidence="6" id="KW-1185">Reference proteome</keyword>
<feature type="domain" description="Carboxylesterase type B" evidence="4">
    <location>
        <begin position="34"/>
        <end position="490"/>
    </location>
</feature>
<reference evidence="5 6" key="1">
    <citation type="submission" date="2024-03" db="EMBL/GenBank/DDBJ databases">
        <title>Draft genome sequence of Pseudonocardia tropica JCM 19149.</title>
        <authorList>
            <person name="Butdee W."/>
            <person name="Duangmal K."/>
        </authorList>
    </citation>
    <scope>NUCLEOTIDE SEQUENCE [LARGE SCALE GENOMIC DNA]</scope>
    <source>
        <strain evidence="5 6">JCM 19149</strain>
    </source>
</reference>
<dbReference type="Pfam" id="PF00135">
    <property type="entry name" value="COesterase"/>
    <property type="match status" value="1"/>
</dbReference>
<comment type="similarity">
    <text evidence="1 3">Belongs to the type-B carboxylesterase/lipase family.</text>
</comment>
<evidence type="ECO:0000256" key="2">
    <source>
        <dbReference type="ARBA" id="ARBA00022801"/>
    </source>
</evidence>
<dbReference type="InterPro" id="IPR050309">
    <property type="entry name" value="Type-B_Carboxylest/Lipase"/>
</dbReference>
<dbReference type="RefSeq" id="WP_345644140.1">
    <property type="nucleotide sequence ID" value="NZ_BAABLY010000025.1"/>
</dbReference>
<proteinExistence type="inferred from homology"/>
<dbReference type="EMBL" id="JBEDNP010000010">
    <property type="protein sequence ID" value="MEQ3540734.1"/>
    <property type="molecule type" value="Genomic_DNA"/>
</dbReference>
<organism evidence="5 6">
    <name type="scientific">Pseudonocardia tropica</name>
    <dbReference type="NCBI Taxonomy" id="681289"/>
    <lineage>
        <taxon>Bacteria</taxon>
        <taxon>Bacillati</taxon>
        <taxon>Actinomycetota</taxon>
        <taxon>Actinomycetes</taxon>
        <taxon>Pseudonocardiales</taxon>
        <taxon>Pseudonocardiaceae</taxon>
        <taxon>Pseudonocardia</taxon>
    </lineage>
</organism>
<evidence type="ECO:0000313" key="5">
    <source>
        <dbReference type="EMBL" id="MEQ3540734.1"/>
    </source>
</evidence>
<dbReference type="PANTHER" id="PTHR11559">
    <property type="entry name" value="CARBOXYLESTERASE"/>
    <property type="match status" value="1"/>
</dbReference>
<comment type="caution">
    <text evidence="5">The sequence shown here is derived from an EMBL/GenBank/DDBJ whole genome shotgun (WGS) entry which is preliminary data.</text>
</comment>
<dbReference type="SUPFAM" id="SSF53474">
    <property type="entry name" value="alpha/beta-Hydrolases"/>
    <property type="match status" value="1"/>
</dbReference>
<gene>
    <name evidence="5" type="ORF">WHI96_18145</name>
</gene>
<feature type="signal peptide" evidence="3">
    <location>
        <begin position="1"/>
        <end position="20"/>
    </location>
</feature>
<sequence>MRHRPSAVLAAVGTAFAMLAGCAATDPAGTGAGPVAGTDAGPVRGAIAGAVHTFRAVPYAAPPVGGLRWAPARPPQPWTEPRDATAPGRLCAQDGLELGRPSTDEDCLTLDVTSPAEPGGPLRPVLVWVHGGSNVDGGGGLYGAARLAAEGGLVVVTINYRLGALGFLTHPALPGADNLGLTDQQAALGWVRRNATAFGGDPGNVTLTGESGGGAAVCTQLASPAADGLFDKAIVSSADCTATWSPERSTAPRPREVAQRRGQVIAQRLGCSDPATAAECLRNRSVPEVRAASERDGAGVGPVVETPELPRDPATLLGEGALRDVPVMIGFNRDEERFRIYGEELGRGPTTLGHLRDEVTRLDGPDAPAVLAQYPCADDGCAATTLAELLTARNYARGVTDAADLLSSGAPVFAFEFADQRAPWFRELPPARFPQGAFHTAELPYLFDVDWAGPLDPQQRALAAEMVGYWSRFARTGDPNGGDAPLWQSHTGPDSFQVLAPGPGGIHPAAGLADRHHLGFWAERSR</sequence>
<evidence type="ECO:0000313" key="6">
    <source>
        <dbReference type="Proteomes" id="UP001464923"/>
    </source>
</evidence>
<keyword evidence="2 3" id="KW-0378">Hydrolase</keyword>
<evidence type="ECO:0000256" key="3">
    <source>
        <dbReference type="RuleBase" id="RU361235"/>
    </source>
</evidence>
<accession>A0ABV1JYS9</accession>
<protein>
    <recommendedName>
        <fullName evidence="3">Carboxylic ester hydrolase</fullName>
        <ecNumber evidence="3">3.1.1.-</ecNumber>
    </recommendedName>
</protein>
<name>A0ABV1JYS9_9PSEU</name>
<evidence type="ECO:0000256" key="1">
    <source>
        <dbReference type="ARBA" id="ARBA00005964"/>
    </source>
</evidence>
<dbReference type="PROSITE" id="PS51257">
    <property type="entry name" value="PROKAR_LIPOPROTEIN"/>
    <property type="match status" value="1"/>
</dbReference>
<dbReference type="EC" id="3.1.1.-" evidence="3"/>
<dbReference type="InterPro" id="IPR019826">
    <property type="entry name" value="Carboxylesterase_B_AS"/>
</dbReference>
<dbReference type="PROSITE" id="PS00122">
    <property type="entry name" value="CARBOXYLESTERASE_B_1"/>
    <property type="match status" value="1"/>
</dbReference>